<organism evidence="1 2">
    <name type="scientific">Paenibacillus mesotrionivorans</name>
    <dbReference type="NCBI Taxonomy" id="3160968"/>
    <lineage>
        <taxon>Bacteria</taxon>
        <taxon>Bacillati</taxon>
        <taxon>Bacillota</taxon>
        <taxon>Bacilli</taxon>
        <taxon>Bacillales</taxon>
        <taxon>Paenibacillaceae</taxon>
        <taxon>Paenibacillus</taxon>
    </lineage>
</organism>
<comment type="caution">
    <text evidence="1">The sequence shown here is derived from an EMBL/GenBank/DDBJ whole genome shotgun (WGS) entry which is preliminary data.</text>
</comment>
<gene>
    <name evidence="1" type="ORF">ACI1P1_27195</name>
</gene>
<sequence length="456" mass="50018">MAKIKLPVYLQSGSAHPEEQIAIGAGFLKKLKLPLREPVTLRFGSARREVRITQSSQASLRMSPQLAASLSISHGTKLCVSYHAASRTLHIGPLIGVLMSRVYTHAPDRPFGAMTAFCAELTEACRLHGGAAYFFTPNDIGGEASTVQGWALSEGRWVKSSFPCPNVMYNRVTSRKLENKPQVQQFMRELKTRYGSVAFNEKYLDKTEVFQALRKEKGVHAYLPESYLFKNFAMLKTMCKKYNTVFLKPITGSLGKGIIRITSQPEGGGYQCSFSSLAGVKRQHYPTLTQLFQTISGKMKQRRYQIQQGLRLMETGGRPVDFRALVQKNGEGEWAVTSVVARVAASNTFVSNLARGGTLSPVSEAVARSNLPSGVRTGVNTKLRTAALSIAKSVDATIDGHFAELGVDLAVDAAGRVWLLEVNSKPSKEDNTPSGDSKIRPSVKQVVLYSQHAWGK</sequence>
<dbReference type="Proteomes" id="UP001631969">
    <property type="component" value="Unassembled WGS sequence"/>
</dbReference>
<accession>A0ACC7P6V7</accession>
<evidence type="ECO:0000313" key="2">
    <source>
        <dbReference type="Proteomes" id="UP001631969"/>
    </source>
</evidence>
<proteinExistence type="predicted"/>
<evidence type="ECO:0000313" key="1">
    <source>
        <dbReference type="EMBL" id="MFM9331989.1"/>
    </source>
</evidence>
<dbReference type="EMBL" id="JBJURJ010000024">
    <property type="protein sequence ID" value="MFM9331989.1"/>
    <property type="molecule type" value="Genomic_DNA"/>
</dbReference>
<name>A0ACC7P6V7_9BACL</name>
<keyword evidence="2" id="KW-1185">Reference proteome</keyword>
<protein>
    <submittedName>
        <fullName evidence="1">YheC/YheD family protein</fullName>
    </submittedName>
</protein>
<reference evidence="1" key="1">
    <citation type="submission" date="2024-12" db="EMBL/GenBank/DDBJ databases">
        <authorList>
            <person name="Wu N."/>
        </authorList>
    </citation>
    <scope>NUCLEOTIDE SEQUENCE</scope>
    <source>
        <strain evidence="1">P15</strain>
    </source>
</reference>